<sequence length="410" mass="44511">MRALTLLSLILLSLLAGCTSYIPATVLPAPSPAQPYVKMVTIPLPVIASSPNEGVTYGALTAFLLHNDKDEVSALFAPQVNQNENFGTTGTLYGAVYPSPLRSIEFNLSKSTKVNSDYEVRVRDQSLMERQLELNAFLYNFTDGSARFFGFGPGSRAEDETNFADREFGYTLSAGYPLTTNILLFLGDRLRRVEVDDGAVTKLPNLQQHFSAAEVPGIDGFSTHAQSISLVYSTLDAPAMASSGIRARATVEGSLAALGSSARFVRYEAEVKGFFPVPDSRFISAGRFAVGQARGSSIPFLERSILGGENTLRGYGRNRFIDNSYVVCNLEERIRLFRWEVFDVKADWELAPFVDIGGVADTVGDLRAGNIEVNPGIGFRAVVRPNILGRIDVGFGKDGPAVFVGLGYPF</sequence>
<name>A0A6V8N0G3_9BACT</name>
<feature type="domain" description="Bacterial surface antigen (D15)" evidence="4">
    <location>
        <begin position="103"/>
        <end position="365"/>
    </location>
</feature>
<dbReference type="GO" id="GO:0008320">
    <property type="term" value="F:protein transmembrane transporter activity"/>
    <property type="evidence" value="ECO:0007669"/>
    <property type="project" value="TreeGrafter"/>
</dbReference>
<proteinExistence type="predicted"/>
<feature type="chain" id="PRO_5027870082" evidence="3">
    <location>
        <begin position="25"/>
        <end position="410"/>
    </location>
</feature>
<dbReference type="GO" id="GO:0019867">
    <property type="term" value="C:outer membrane"/>
    <property type="evidence" value="ECO:0007669"/>
    <property type="project" value="InterPro"/>
</dbReference>
<dbReference type="AlphaFoldDB" id="A0A6V8N0G3"/>
<gene>
    <name evidence="5" type="ORF">GMPD_32860</name>
</gene>
<evidence type="ECO:0000259" key="4">
    <source>
        <dbReference type="Pfam" id="PF01103"/>
    </source>
</evidence>
<reference evidence="6" key="1">
    <citation type="submission" date="2020-06" db="EMBL/GenBank/DDBJ databases">
        <title>Draft genomic sequecing of Geomonas sp. Red736.</title>
        <authorList>
            <person name="Itoh H."/>
            <person name="Xu Z.X."/>
            <person name="Ushijima N."/>
            <person name="Masuda Y."/>
            <person name="Shiratori Y."/>
            <person name="Senoo K."/>
        </authorList>
    </citation>
    <scope>NUCLEOTIDE SEQUENCE [LARGE SCALE GENOMIC DNA]</scope>
    <source>
        <strain evidence="6">Red736</strain>
    </source>
</reference>
<comment type="caution">
    <text evidence="5">The sequence shown here is derived from an EMBL/GenBank/DDBJ whole genome shotgun (WGS) entry which is preliminary data.</text>
</comment>
<keyword evidence="3" id="KW-0732">Signal</keyword>
<evidence type="ECO:0000313" key="6">
    <source>
        <dbReference type="Proteomes" id="UP000568888"/>
    </source>
</evidence>
<dbReference type="Proteomes" id="UP000568888">
    <property type="component" value="Unassembled WGS sequence"/>
</dbReference>
<accession>A0A6V8N0G3</accession>
<dbReference type="InterPro" id="IPR000184">
    <property type="entry name" value="Bac_surfAg_D15"/>
</dbReference>
<evidence type="ECO:0000313" key="5">
    <source>
        <dbReference type="EMBL" id="GFO65367.1"/>
    </source>
</evidence>
<evidence type="ECO:0000256" key="2">
    <source>
        <dbReference type="ARBA" id="ARBA00023136"/>
    </source>
</evidence>
<protein>
    <submittedName>
        <fullName evidence="5">Membrane protein</fullName>
    </submittedName>
</protein>
<dbReference type="InterPro" id="IPR051544">
    <property type="entry name" value="TPS_OM_transporter"/>
</dbReference>
<dbReference type="Gene3D" id="2.40.160.50">
    <property type="entry name" value="membrane protein fhac: a member of the omp85/tpsb transporter family"/>
    <property type="match status" value="1"/>
</dbReference>
<dbReference type="PANTHER" id="PTHR34597:SF3">
    <property type="entry name" value="OUTER MEMBRANE TRANSPORTER CDIB"/>
    <property type="match status" value="1"/>
</dbReference>
<organism evidence="5 6">
    <name type="scientific">Geomonas paludis</name>
    <dbReference type="NCBI Taxonomy" id="2740185"/>
    <lineage>
        <taxon>Bacteria</taxon>
        <taxon>Pseudomonadati</taxon>
        <taxon>Thermodesulfobacteriota</taxon>
        <taxon>Desulfuromonadia</taxon>
        <taxon>Geobacterales</taxon>
        <taxon>Geobacteraceae</taxon>
        <taxon>Geomonas</taxon>
    </lineage>
</organism>
<evidence type="ECO:0000256" key="3">
    <source>
        <dbReference type="SAM" id="SignalP"/>
    </source>
</evidence>
<dbReference type="GO" id="GO:0098046">
    <property type="term" value="C:type V protein secretion system complex"/>
    <property type="evidence" value="ECO:0007669"/>
    <property type="project" value="TreeGrafter"/>
</dbReference>
<dbReference type="RefSeq" id="WP_183349372.1">
    <property type="nucleotide sequence ID" value="NZ_BLXY01000008.1"/>
</dbReference>
<comment type="subcellular location">
    <subcellularLocation>
        <location evidence="1">Membrane</location>
    </subcellularLocation>
</comment>
<keyword evidence="2" id="KW-0472">Membrane</keyword>
<dbReference type="PROSITE" id="PS51257">
    <property type="entry name" value="PROKAR_LIPOPROTEIN"/>
    <property type="match status" value="1"/>
</dbReference>
<dbReference type="GO" id="GO:0046819">
    <property type="term" value="P:protein secretion by the type V secretion system"/>
    <property type="evidence" value="ECO:0007669"/>
    <property type="project" value="TreeGrafter"/>
</dbReference>
<dbReference type="Pfam" id="PF01103">
    <property type="entry name" value="Omp85"/>
    <property type="match status" value="1"/>
</dbReference>
<dbReference type="EMBL" id="BLXY01000008">
    <property type="protein sequence ID" value="GFO65367.1"/>
    <property type="molecule type" value="Genomic_DNA"/>
</dbReference>
<evidence type="ECO:0000256" key="1">
    <source>
        <dbReference type="ARBA" id="ARBA00004370"/>
    </source>
</evidence>
<dbReference type="PANTHER" id="PTHR34597">
    <property type="entry name" value="SLR1661 PROTEIN"/>
    <property type="match status" value="1"/>
</dbReference>
<feature type="signal peptide" evidence="3">
    <location>
        <begin position="1"/>
        <end position="24"/>
    </location>
</feature>